<dbReference type="InterPro" id="IPR014710">
    <property type="entry name" value="RmlC-like_jellyroll"/>
</dbReference>
<dbReference type="PANTHER" id="PTHR43698">
    <property type="entry name" value="RIBD C-TERMINAL DOMAIN CONTAINING PROTEIN"/>
    <property type="match status" value="1"/>
</dbReference>
<dbReference type="RefSeq" id="WP_139067602.1">
    <property type="nucleotide sequence ID" value="NZ_CP040812.1"/>
</dbReference>
<dbReference type="AlphaFoldDB" id="A0A5B7X6N9"/>
<feature type="domain" description="Cupin type-2" evidence="2">
    <location>
        <begin position="75"/>
        <end position="131"/>
    </location>
</feature>
<protein>
    <submittedName>
        <fullName evidence="3">Cupin domain-containing protein</fullName>
    </submittedName>
</protein>
<keyword evidence="1" id="KW-0732">Signal</keyword>
<dbReference type="KEGG" id="afla:FHG64_17515"/>
<dbReference type="PANTHER" id="PTHR43698:SF1">
    <property type="entry name" value="BLL4564 PROTEIN"/>
    <property type="match status" value="1"/>
</dbReference>
<feature type="signal peptide" evidence="1">
    <location>
        <begin position="1"/>
        <end position="20"/>
    </location>
</feature>
<dbReference type="InterPro" id="IPR013096">
    <property type="entry name" value="Cupin_2"/>
</dbReference>
<dbReference type="EMBL" id="CP040812">
    <property type="protein sequence ID" value="QCY71049.1"/>
    <property type="molecule type" value="Genomic_DNA"/>
</dbReference>
<dbReference type="SUPFAM" id="SSF51182">
    <property type="entry name" value="RmlC-like cupins"/>
    <property type="match status" value="1"/>
</dbReference>
<accession>A0A5B7X6N9</accession>
<dbReference type="InterPro" id="IPR011051">
    <property type="entry name" value="RmlC_Cupin_sf"/>
</dbReference>
<reference evidence="3 4" key="1">
    <citation type="submission" date="2019-06" db="EMBL/GenBank/DDBJ databases">
        <title>Complete genome sequence of Antarcticibacterium flavum KCTC 52984T from an Antarctic marine sediment.</title>
        <authorList>
            <person name="Lee Y.M."/>
            <person name="Shin S.C."/>
        </authorList>
    </citation>
    <scope>NUCLEOTIDE SEQUENCE [LARGE SCALE GENOMIC DNA]</scope>
    <source>
        <strain evidence="3 4">KCTC 52984</strain>
    </source>
</reference>
<proteinExistence type="predicted"/>
<name>A0A5B7X6N9_9FLAO</name>
<organism evidence="3 4">
    <name type="scientific">Antarcticibacterium flavum</name>
    <dbReference type="NCBI Taxonomy" id="2058175"/>
    <lineage>
        <taxon>Bacteria</taxon>
        <taxon>Pseudomonadati</taxon>
        <taxon>Bacteroidota</taxon>
        <taxon>Flavobacteriia</taxon>
        <taxon>Flavobacteriales</taxon>
        <taxon>Flavobacteriaceae</taxon>
        <taxon>Antarcticibacterium</taxon>
    </lineage>
</organism>
<dbReference type="OrthoDB" id="9802489at2"/>
<dbReference type="InterPro" id="IPR047263">
    <property type="entry name" value="HNL-like_cupin"/>
</dbReference>
<dbReference type="Proteomes" id="UP000309016">
    <property type="component" value="Chromosome"/>
</dbReference>
<evidence type="ECO:0000259" key="2">
    <source>
        <dbReference type="Pfam" id="PF07883"/>
    </source>
</evidence>
<gene>
    <name evidence="3" type="ORF">FHG64_17515</name>
</gene>
<dbReference type="Pfam" id="PF07883">
    <property type="entry name" value="Cupin_2"/>
    <property type="match status" value="1"/>
</dbReference>
<evidence type="ECO:0000256" key="1">
    <source>
        <dbReference type="SAM" id="SignalP"/>
    </source>
</evidence>
<dbReference type="PROSITE" id="PS51257">
    <property type="entry name" value="PROKAR_LIPOPROTEIN"/>
    <property type="match status" value="1"/>
</dbReference>
<sequence>MKKLAIISVIILMFIGQSCNTNTGAEQENAMADKNEVDAIFPKGEKGSSDLFTGNAWATSLVENDSTYNTLIGNVYFEPGARSNWHRHPAGQILIITAGEGYHQIRGEARQTMRKGDVIECPPNVVHWHGAAPETGLQQMYIIPNTEKGIVEWLEPVTNEQYNSTR</sequence>
<feature type="chain" id="PRO_5022670225" evidence="1">
    <location>
        <begin position="21"/>
        <end position="166"/>
    </location>
</feature>
<dbReference type="Gene3D" id="2.60.120.10">
    <property type="entry name" value="Jelly Rolls"/>
    <property type="match status" value="1"/>
</dbReference>
<keyword evidence="4" id="KW-1185">Reference proteome</keyword>
<evidence type="ECO:0000313" key="3">
    <source>
        <dbReference type="EMBL" id="QCY71049.1"/>
    </source>
</evidence>
<dbReference type="CDD" id="cd02233">
    <property type="entry name" value="cupin_HNL-like"/>
    <property type="match status" value="1"/>
</dbReference>
<evidence type="ECO:0000313" key="4">
    <source>
        <dbReference type="Proteomes" id="UP000309016"/>
    </source>
</evidence>